<gene>
    <name evidence="1" type="ORF">Cni_G01682</name>
</gene>
<dbReference type="AlphaFoldDB" id="A0AAQ3JR55"/>
<evidence type="ECO:0000313" key="1">
    <source>
        <dbReference type="EMBL" id="WOK92990.1"/>
    </source>
</evidence>
<dbReference type="Pfam" id="PF05553">
    <property type="entry name" value="DUF761"/>
    <property type="match status" value="1"/>
</dbReference>
<dbReference type="InterPro" id="IPR008480">
    <property type="entry name" value="DUF761_pln"/>
</dbReference>
<proteinExistence type="predicted"/>
<evidence type="ECO:0000313" key="2">
    <source>
        <dbReference type="Proteomes" id="UP001327560"/>
    </source>
</evidence>
<dbReference type="EMBL" id="CP136890">
    <property type="protein sequence ID" value="WOK92990.1"/>
    <property type="molecule type" value="Genomic_DNA"/>
</dbReference>
<accession>A0AAQ3JR55</accession>
<protein>
    <submittedName>
        <fullName evidence="1">Uncharacterized protein</fullName>
    </submittedName>
</protein>
<organism evidence="1 2">
    <name type="scientific">Canna indica</name>
    <name type="common">Indian-shot</name>
    <dbReference type="NCBI Taxonomy" id="4628"/>
    <lineage>
        <taxon>Eukaryota</taxon>
        <taxon>Viridiplantae</taxon>
        <taxon>Streptophyta</taxon>
        <taxon>Embryophyta</taxon>
        <taxon>Tracheophyta</taxon>
        <taxon>Spermatophyta</taxon>
        <taxon>Magnoliopsida</taxon>
        <taxon>Liliopsida</taxon>
        <taxon>Zingiberales</taxon>
        <taxon>Cannaceae</taxon>
        <taxon>Canna</taxon>
    </lineage>
</organism>
<sequence>MEEAHLNSLPQTHRAHIYLRKIIQLQEMGGSSSCLFFLKPSKGCEEGERYVSRKIWPSDEDRGRWVGEPDVDRKASAFIAKFYQSRFTET</sequence>
<name>A0AAQ3JR55_9LILI</name>
<reference evidence="1 2" key="1">
    <citation type="submission" date="2023-10" db="EMBL/GenBank/DDBJ databases">
        <title>Chromosome-scale genome assembly provides insights into flower coloration mechanisms of Canna indica.</title>
        <authorList>
            <person name="Li C."/>
        </authorList>
    </citation>
    <scope>NUCLEOTIDE SEQUENCE [LARGE SCALE GENOMIC DNA]</scope>
    <source>
        <tissue evidence="1">Flower</tissue>
    </source>
</reference>
<dbReference type="Proteomes" id="UP001327560">
    <property type="component" value="Chromosome 1"/>
</dbReference>
<keyword evidence="2" id="KW-1185">Reference proteome</keyword>
<dbReference type="PANTHER" id="PTHR33511">
    <property type="entry name" value="OS06G0632400 PROTEIN"/>
    <property type="match status" value="1"/>
</dbReference>